<protein>
    <submittedName>
        <fullName evidence="7">Amino acid transporter</fullName>
    </submittedName>
</protein>
<name>A0ABN7BCC7_9HEMI</name>
<reference evidence="7 8" key="1">
    <citation type="submission" date="2023-09" db="EMBL/GenBank/DDBJ databases">
        <title>Nesidiocoris tenuis whole genome shotgun sequence.</title>
        <authorList>
            <person name="Shibata T."/>
            <person name="Shimoda M."/>
            <person name="Kobayashi T."/>
            <person name="Uehara T."/>
        </authorList>
    </citation>
    <scope>NUCLEOTIDE SEQUENCE [LARGE SCALE GENOMIC DNA]</scope>
    <source>
        <strain evidence="7 8">Japan</strain>
    </source>
</reference>
<feature type="transmembrane region" description="Helical" evidence="5">
    <location>
        <begin position="180"/>
        <end position="201"/>
    </location>
</feature>
<feature type="transmembrane region" description="Helical" evidence="5">
    <location>
        <begin position="328"/>
        <end position="347"/>
    </location>
</feature>
<keyword evidence="4 5" id="KW-0472">Membrane</keyword>
<organism evidence="7 8">
    <name type="scientific">Nesidiocoris tenuis</name>
    <dbReference type="NCBI Taxonomy" id="355587"/>
    <lineage>
        <taxon>Eukaryota</taxon>
        <taxon>Metazoa</taxon>
        <taxon>Ecdysozoa</taxon>
        <taxon>Arthropoda</taxon>
        <taxon>Hexapoda</taxon>
        <taxon>Insecta</taxon>
        <taxon>Pterygota</taxon>
        <taxon>Neoptera</taxon>
        <taxon>Paraneoptera</taxon>
        <taxon>Hemiptera</taxon>
        <taxon>Heteroptera</taxon>
        <taxon>Panheteroptera</taxon>
        <taxon>Cimicomorpha</taxon>
        <taxon>Miridae</taxon>
        <taxon>Dicyphina</taxon>
        <taxon>Nesidiocoris</taxon>
    </lineage>
</organism>
<dbReference type="Proteomes" id="UP001307889">
    <property type="component" value="Chromosome 13"/>
</dbReference>
<accession>A0ABN7BCC7</accession>
<feature type="transmembrane region" description="Helical" evidence="5">
    <location>
        <begin position="80"/>
        <end position="104"/>
    </location>
</feature>
<proteinExistence type="predicted"/>
<evidence type="ECO:0000256" key="3">
    <source>
        <dbReference type="ARBA" id="ARBA00022989"/>
    </source>
</evidence>
<evidence type="ECO:0000259" key="6">
    <source>
        <dbReference type="Pfam" id="PF01490"/>
    </source>
</evidence>
<comment type="subcellular location">
    <subcellularLocation>
        <location evidence="1">Membrane</location>
        <topology evidence="1">Multi-pass membrane protein</topology>
    </subcellularLocation>
</comment>
<feature type="transmembrane region" description="Helical" evidence="5">
    <location>
        <begin position="279"/>
        <end position="308"/>
    </location>
</feature>
<feature type="domain" description="Amino acid transporter transmembrane" evidence="6">
    <location>
        <begin position="51"/>
        <end position="449"/>
    </location>
</feature>
<dbReference type="EMBL" id="AP028921">
    <property type="protein sequence ID" value="BET01959.1"/>
    <property type="molecule type" value="Genomic_DNA"/>
</dbReference>
<evidence type="ECO:0000313" key="8">
    <source>
        <dbReference type="Proteomes" id="UP001307889"/>
    </source>
</evidence>
<dbReference type="PANTHER" id="PTHR22950:SF349">
    <property type="entry name" value="AMINO ACID TRANSPORTER TRANSMEMBRANE DOMAIN-CONTAINING PROTEIN"/>
    <property type="match status" value="1"/>
</dbReference>
<keyword evidence="8" id="KW-1185">Reference proteome</keyword>
<evidence type="ECO:0000256" key="2">
    <source>
        <dbReference type="ARBA" id="ARBA00022692"/>
    </source>
</evidence>
<dbReference type="Pfam" id="PF01490">
    <property type="entry name" value="Aa_trans"/>
    <property type="match status" value="1"/>
</dbReference>
<evidence type="ECO:0000256" key="4">
    <source>
        <dbReference type="ARBA" id="ARBA00023136"/>
    </source>
</evidence>
<dbReference type="PANTHER" id="PTHR22950">
    <property type="entry name" value="AMINO ACID TRANSPORTER"/>
    <property type="match status" value="1"/>
</dbReference>
<gene>
    <name evidence="7" type="ORF">NTJ_14777</name>
</gene>
<evidence type="ECO:0000256" key="5">
    <source>
        <dbReference type="SAM" id="Phobius"/>
    </source>
</evidence>
<keyword evidence="3 5" id="KW-1133">Transmembrane helix</keyword>
<feature type="transmembrane region" description="Helical" evidence="5">
    <location>
        <begin position="392"/>
        <end position="411"/>
    </location>
</feature>
<evidence type="ECO:0000256" key="1">
    <source>
        <dbReference type="ARBA" id="ARBA00004141"/>
    </source>
</evidence>
<evidence type="ECO:0000313" key="7">
    <source>
        <dbReference type="EMBL" id="BET01959.1"/>
    </source>
</evidence>
<feature type="transmembrane region" description="Helical" evidence="5">
    <location>
        <begin position="148"/>
        <end position="168"/>
    </location>
</feature>
<keyword evidence="2 5" id="KW-0812">Transmembrane</keyword>
<dbReference type="InterPro" id="IPR013057">
    <property type="entry name" value="AA_transpt_TM"/>
</dbReference>
<feature type="transmembrane region" description="Helical" evidence="5">
    <location>
        <begin position="249"/>
        <end position="267"/>
    </location>
</feature>
<feature type="transmembrane region" description="Helical" evidence="5">
    <location>
        <begin position="208"/>
        <end position="229"/>
    </location>
</feature>
<feature type="transmembrane region" description="Helical" evidence="5">
    <location>
        <begin position="432"/>
        <end position="454"/>
    </location>
</feature>
<sequence>MSTNKIGLDPGSNRSLNINNTSSTIELVKCSTTKEKELESQGQEVQEKVHPTSDLDALLHVVKSSLGTGVLAIADGFKNAGMVVGLVGTIIVGILCAHCTYVMVKCSQEMCKQLNKPFLGYTETVEVTMQHCANKKFSKYAGFIKKSVEAFMFFTYYGVNTVYILLVAESLKEIMESHLQLGWSIRMYILMCAIPFFMVGIVRNMKYLVPFSALANVLLFFGLCLTFYYMCQDLPPIDSRPAYAPLSKLPLFFSTVLFGMEGIGTMLPIENSMKTPRHFLGCPGVLNIAMSVVVTLFLLVGFFGYLKYGDEAKGSITLNLGQEKLAETVKGLVAAAILFSYGLQLAASMDVIWKRVEHKFSKENERGYYIVRSIMILGTVILAIAVPNLAPVISLIGAVGFSMCGFFYPAICETVLYWDQIGWTSFLMWKNLALVVVTVIALTSGTVTAMSDIIDSYQ</sequence>
<feature type="transmembrane region" description="Helical" evidence="5">
    <location>
        <begin position="368"/>
        <end position="386"/>
    </location>
</feature>